<dbReference type="PROSITE" id="PS00617">
    <property type="entry name" value="RECF_1"/>
    <property type="match status" value="1"/>
</dbReference>
<feature type="binding site" evidence="9">
    <location>
        <begin position="45"/>
        <end position="52"/>
    </location>
    <ligand>
        <name>ATP</name>
        <dbReference type="ChEBI" id="CHEBI:30616"/>
    </ligand>
</feature>
<dbReference type="InterPro" id="IPR042174">
    <property type="entry name" value="RecF_2"/>
</dbReference>
<dbReference type="AlphaFoldDB" id="A0A2T5XYL2"/>
<dbReference type="SUPFAM" id="SSF52540">
    <property type="entry name" value="P-loop containing nucleoside triphosphate hydrolases"/>
    <property type="match status" value="1"/>
</dbReference>
<keyword evidence="5 9" id="KW-0235">DNA replication</keyword>
<evidence type="ECO:0000256" key="1">
    <source>
        <dbReference type="ARBA" id="ARBA00004496"/>
    </source>
</evidence>
<name>A0A2T5XYL2_9FLAO</name>
<evidence type="ECO:0000313" key="12">
    <source>
        <dbReference type="EMBL" id="PTX08565.1"/>
    </source>
</evidence>
<dbReference type="Gene3D" id="1.20.1050.90">
    <property type="entry name" value="RecF/RecN/SMC, N-terminal domain"/>
    <property type="match status" value="1"/>
</dbReference>
<keyword evidence="4 9" id="KW-0963">Cytoplasm</keyword>
<sequence>MLVGISFFRIFASLIMFLKKVTVVNYKNISSKTLEFSATINCFVGNNGAGKTNLLDAIYHLGMGKSYFSPSAVQNIRHDEEFYLIDGFFESGSREEQIVCSLKKGQKKMMKHNGKAYERLSDHIGKYPMVIISPADRDLIVEGSETRRKFLDSVIAQTDREYLELLIRYNRVLLQRNTLLKQMAESGISAFDTLQVYDAQLAPLGQFIYEKRRQFMEGFAPIFSYQYAYIAGGQEEVKVVYESMLHEQTQEALLAQHQQRDLQAQYTTAGIHKDDLRLEIQGYPIKKYGSQGQQKSLLIALKLSQFELLKRTLGITPIVLLDDIFDKLDDTRVAQLVQLVTQNHFGQLFITDTHSQRTEEVVKMTGLPYQMILF</sequence>
<comment type="function">
    <text evidence="9 10">The RecF protein is involved in DNA metabolism; it is required for DNA replication and normal SOS inducibility. RecF binds preferentially to single-stranded, linear DNA. It also seems to bind ATP.</text>
</comment>
<comment type="subcellular location">
    <subcellularLocation>
        <location evidence="1 9 10">Cytoplasm</location>
    </subcellularLocation>
</comment>
<evidence type="ECO:0000256" key="2">
    <source>
        <dbReference type="ARBA" id="ARBA00008016"/>
    </source>
</evidence>
<accession>A0A2T5XYL2</accession>
<dbReference type="GO" id="GO:0009432">
    <property type="term" value="P:SOS response"/>
    <property type="evidence" value="ECO:0007669"/>
    <property type="project" value="UniProtKB-UniRule"/>
</dbReference>
<dbReference type="PANTHER" id="PTHR32182">
    <property type="entry name" value="DNA REPLICATION AND REPAIR PROTEIN RECF"/>
    <property type="match status" value="1"/>
</dbReference>
<reference evidence="12 13" key="1">
    <citation type="submission" date="2018-04" db="EMBL/GenBank/DDBJ databases">
        <title>Genomic Encyclopedia of Archaeal and Bacterial Type Strains, Phase II (KMG-II): from individual species to whole genera.</title>
        <authorList>
            <person name="Goeker M."/>
        </authorList>
    </citation>
    <scope>NUCLEOTIDE SEQUENCE [LARGE SCALE GENOMIC DNA]</scope>
    <source>
        <strain evidence="12 13">DSM 22902</strain>
    </source>
</reference>
<dbReference type="InterPro" id="IPR027417">
    <property type="entry name" value="P-loop_NTPase"/>
</dbReference>
<dbReference type="Proteomes" id="UP000243985">
    <property type="component" value="Unassembled WGS sequence"/>
</dbReference>
<keyword evidence="9 10" id="KW-0227">DNA damage</keyword>
<dbReference type="Pfam" id="PF02463">
    <property type="entry name" value="SMC_N"/>
    <property type="match status" value="1"/>
</dbReference>
<protein>
    <recommendedName>
        <fullName evidence="3 9">DNA replication and repair protein RecF</fullName>
    </recommendedName>
</protein>
<dbReference type="GO" id="GO:0006260">
    <property type="term" value="P:DNA replication"/>
    <property type="evidence" value="ECO:0007669"/>
    <property type="project" value="UniProtKB-UniRule"/>
</dbReference>
<keyword evidence="6 9" id="KW-0547">Nucleotide-binding</keyword>
<dbReference type="InterPro" id="IPR003395">
    <property type="entry name" value="RecF/RecN/SMC_N"/>
</dbReference>
<dbReference type="PROSITE" id="PS00618">
    <property type="entry name" value="RECF_2"/>
    <property type="match status" value="1"/>
</dbReference>
<evidence type="ECO:0000256" key="6">
    <source>
        <dbReference type="ARBA" id="ARBA00022741"/>
    </source>
</evidence>
<dbReference type="GO" id="GO:0003697">
    <property type="term" value="F:single-stranded DNA binding"/>
    <property type="evidence" value="ECO:0007669"/>
    <property type="project" value="UniProtKB-UniRule"/>
</dbReference>
<evidence type="ECO:0000256" key="9">
    <source>
        <dbReference type="HAMAP-Rule" id="MF_00365"/>
    </source>
</evidence>
<keyword evidence="9 10" id="KW-0234">DNA repair</keyword>
<keyword evidence="7 9" id="KW-0067">ATP-binding</keyword>
<evidence type="ECO:0000256" key="8">
    <source>
        <dbReference type="ARBA" id="ARBA00023125"/>
    </source>
</evidence>
<evidence type="ECO:0000256" key="10">
    <source>
        <dbReference type="RuleBase" id="RU000578"/>
    </source>
</evidence>
<dbReference type="NCBIfam" id="TIGR00611">
    <property type="entry name" value="recf"/>
    <property type="match status" value="1"/>
</dbReference>
<comment type="similarity">
    <text evidence="2 9 10">Belongs to the RecF family.</text>
</comment>
<dbReference type="GO" id="GO:0000731">
    <property type="term" value="P:DNA synthesis involved in DNA repair"/>
    <property type="evidence" value="ECO:0007669"/>
    <property type="project" value="TreeGrafter"/>
</dbReference>
<evidence type="ECO:0000256" key="4">
    <source>
        <dbReference type="ARBA" id="ARBA00022490"/>
    </source>
</evidence>
<comment type="caution">
    <text evidence="12">The sequence shown here is derived from an EMBL/GenBank/DDBJ whole genome shotgun (WGS) entry which is preliminary data.</text>
</comment>
<gene>
    <name evidence="9" type="primary">recF</name>
    <name evidence="12" type="ORF">C8P65_101230</name>
</gene>
<feature type="domain" description="RecF/RecN/SMC N-terminal" evidence="11">
    <location>
        <begin position="17"/>
        <end position="367"/>
    </location>
</feature>
<dbReference type="GO" id="GO:0005524">
    <property type="term" value="F:ATP binding"/>
    <property type="evidence" value="ECO:0007669"/>
    <property type="project" value="UniProtKB-UniRule"/>
</dbReference>
<evidence type="ECO:0000256" key="5">
    <source>
        <dbReference type="ARBA" id="ARBA00022705"/>
    </source>
</evidence>
<evidence type="ECO:0000256" key="3">
    <source>
        <dbReference type="ARBA" id="ARBA00020170"/>
    </source>
</evidence>
<dbReference type="InterPro" id="IPR001238">
    <property type="entry name" value="DNA-binding_RecF"/>
</dbReference>
<dbReference type="HAMAP" id="MF_00365">
    <property type="entry name" value="RecF"/>
    <property type="match status" value="1"/>
</dbReference>
<evidence type="ECO:0000313" key="13">
    <source>
        <dbReference type="Proteomes" id="UP000243985"/>
    </source>
</evidence>
<keyword evidence="8 9" id="KW-0238">DNA-binding</keyword>
<evidence type="ECO:0000259" key="11">
    <source>
        <dbReference type="Pfam" id="PF02463"/>
    </source>
</evidence>
<dbReference type="InterPro" id="IPR018078">
    <property type="entry name" value="DNA-binding_RecF_CS"/>
</dbReference>
<evidence type="ECO:0000256" key="7">
    <source>
        <dbReference type="ARBA" id="ARBA00022840"/>
    </source>
</evidence>
<dbReference type="GO" id="GO:0005737">
    <property type="term" value="C:cytoplasm"/>
    <property type="evidence" value="ECO:0007669"/>
    <property type="project" value="UniProtKB-SubCell"/>
</dbReference>
<proteinExistence type="inferred from homology"/>
<dbReference type="PANTHER" id="PTHR32182:SF0">
    <property type="entry name" value="DNA REPLICATION AND REPAIR PROTEIN RECF"/>
    <property type="match status" value="1"/>
</dbReference>
<organism evidence="12 13">
    <name type="scientific">Capnocytophaga leadbetteri</name>
    <dbReference type="NCBI Taxonomy" id="327575"/>
    <lineage>
        <taxon>Bacteria</taxon>
        <taxon>Pseudomonadati</taxon>
        <taxon>Bacteroidota</taxon>
        <taxon>Flavobacteriia</taxon>
        <taxon>Flavobacteriales</taxon>
        <taxon>Flavobacteriaceae</taxon>
        <taxon>Capnocytophaga</taxon>
    </lineage>
</organism>
<dbReference type="GO" id="GO:0006302">
    <property type="term" value="P:double-strand break repair"/>
    <property type="evidence" value="ECO:0007669"/>
    <property type="project" value="TreeGrafter"/>
</dbReference>
<keyword evidence="9 10" id="KW-0742">SOS response</keyword>
<dbReference type="Gene3D" id="3.40.50.300">
    <property type="entry name" value="P-loop containing nucleotide triphosphate hydrolases"/>
    <property type="match status" value="1"/>
</dbReference>
<dbReference type="EMBL" id="QBKG01000001">
    <property type="protein sequence ID" value="PTX08565.1"/>
    <property type="molecule type" value="Genomic_DNA"/>
</dbReference>